<gene>
    <name evidence="2" type="ORF">CI088_10035</name>
</gene>
<dbReference type="Pfam" id="PF06486">
    <property type="entry name" value="DUF1093"/>
    <property type="match status" value="1"/>
</dbReference>
<sequence>MKQFCQSVLAIILTIAISVIGLRLYTCNNTSTVAPIIDQFNPLVKIVTLYTRTTENYKYKYPDGVTKIENFAYVQTCYTNKGEKRKVEYISFGKALEPNKFLKLTVKGQKVLGWEEIEKQELPEKIKPLLW</sequence>
<dbReference type="NCBIfam" id="TIGR01655">
    <property type="entry name" value="yxeA_fam"/>
    <property type="match status" value="1"/>
</dbReference>
<dbReference type="PANTHER" id="PTHR36433:SF2">
    <property type="entry name" value="YXEA FAMILY PROTEIN"/>
    <property type="match status" value="1"/>
</dbReference>
<reference evidence="2 3" key="1">
    <citation type="submission" date="2017-11" db="EMBL/GenBank/DDBJ databases">
        <title>Draft genome sequence of Enterococcus plantarum TRW2 strain isolated from lettuce.</title>
        <authorList>
            <person name="Kim E.B."/>
            <person name="Marco M.L."/>
            <person name="Williams T.R."/>
            <person name="You I.H."/>
        </authorList>
    </citation>
    <scope>NUCLEOTIDE SEQUENCE [LARGE SCALE GENOMIC DNA]</scope>
    <source>
        <strain evidence="2 3">TRW2</strain>
    </source>
</reference>
<keyword evidence="1" id="KW-0472">Membrane</keyword>
<accession>A0A2W3ZFL5</accession>
<dbReference type="EMBL" id="PIEU01000076">
    <property type="protein sequence ID" value="PZL72824.1"/>
    <property type="molecule type" value="Genomic_DNA"/>
</dbReference>
<dbReference type="Gene3D" id="2.40.50.480">
    <property type="match status" value="1"/>
</dbReference>
<dbReference type="InterPro" id="IPR036166">
    <property type="entry name" value="YxeA-like_sf"/>
</dbReference>
<organism evidence="2 3">
    <name type="scientific">Enterococcus plantarum</name>
    <dbReference type="NCBI Taxonomy" id="1077675"/>
    <lineage>
        <taxon>Bacteria</taxon>
        <taxon>Bacillati</taxon>
        <taxon>Bacillota</taxon>
        <taxon>Bacilli</taxon>
        <taxon>Lactobacillales</taxon>
        <taxon>Enterococcaceae</taxon>
        <taxon>Enterococcus</taxon>
    </lineage>
</organism>
<dbReference type="InterPro" id="IPR006542">
    <property type="entry name" value="DUF1093"/>
</dbReference>
<evidence type="ECO:0000313" key="2">
    <source>
        <dbReference type="EMBL" id="PZL72824.1"/>
    </source>
</evidence>
<evidence type="ECO:0000256" key="1">
    <source>
        <dbReference type="SAM" id="Phobius"/>
    </source>
</evidence>
<keyword evidence="1" id="KW-1133">Transmembrane helix</keyword>
<dbReference type="RefSeq" id="WP_111248090.1">
    <property type="nucleotide sequence ID" value="NZ_PIEU01000076.1"/>
</dbReference>
<dbReference type="PANTHER" id="PTHR36433">
    <property type="entry name" value="HYPOTHETICAL CYTOSOLIC PROTEIN"/>
    <property type="match status" value="1"/>
</dbReference>
<proteinExistence type="predicted"/>
<keyword evidence="3" id="KW-1185">Reference proteome</keyword>
<feature type="transmembrane region" description="Helical" evidence="1">
    <location>
        <begin position="7"/>
        <end position="25"/>
    </location>
</feature>
<keyword evidence="1" id="KW-0812">Transmembrane</keyword>
<dbReference type="SUPFAM" id="SSF159121">
    <property type="entry name" value="BC4932-like"/>
    <property type="match status" value="1"/>
</dbReference>
<dbReference type="Proteomes" id="UP000249828">
    <property type="component" value="Unassembled WGS sequence"/>
</dbReference>
<evidence type="ECO:0008006" key="4">
    <source>
        <dbReference type="Google" id="ProtNLM"/>
    </source>
</evidence>
<name>A0A2W3ZFL5_9ENTE</name>
<dbReference type="STRING" id="1077675.BCR22_02325"/>
<dbReference type="AlphaFoldDB" id="A0A2W3ZFL5"/>
<protein>
    <recommendedName>
        <fullName evidence="4">YxeA family protein</fullName>
    </recommendedName>
</protein>
<evidence type="ECO:0000313" key="3">
    <source>
        <dbReference type="Proteomes" id="UP000249828"/>
    </source>
</evidence>
<comment type="caution">
    <text evidence="2">The sequence shown here is derived from an EMBL/GenBank/DDBJ whole genome shotgun (WGS) entry which is preliminary data.</text>
</comment>